<organism evidence="3 4">
    <name type="scientific">Roseivirga spongicola</name>
    <dbReference type="NCBI Taxonomy" id="333140"/>
    <lineage>
        <taxon>Bacteria</taxon>
        <taxon>Pseudomonadati</taxon>
        <taxon>Bacteroidota</taxon>
        <taxon>Cytophagia</taxon>
        <taxon>Cytophagales</taxon>
        <taxon>Roseivirgaceae</taxon>
        <taxon>Roseivirga</taxon>
    </lineage>
</organism>
<dbReference type="SMART" id="SM00530">
    <property type="entry name" value="HTH_XRE"/>
    <property type="match status" value="1"/>
</dbReference>
<comment type="caution">
    <text evidence="3">The sequence shown here is derived from an EMBL/GenBank/DDBJ whole genome shotgun (WGS) entry which is preliminary data.</text>
</comment>
<dbReference type="EMBL" id="LRPC01000012">
    <property type="protein sequence ID" value="KYG75911.1"/>
    <property type="molecule type" value="Genomic_DNA"/>
</dbReference>
<dbReference type="AlphaFoldDB" id="A0A150XB08"/>
<dbReference type="Gene3D" id="1.10.260.40">
    <property type="entry name" value="lambda repressor-like DNA-binding domains"/>
    <property type="match status" value="1"/>
</dbReference>
<reference evidence="3 4" key="1">
    <citation type="submission" date="2016-01" db="EMBL/GenBank/DDBJ databases">
        <title>Genome sequencing of Roseivirga spongicola UST030701-084.</title>
        <authorList>
            <person name="Selvaratnam C."/>
            <person name="Thevarajoo S."/>
            <person name="Goh K.M."/>
            <person name="Ee R."/>
            <person name="Chan K.-G."/>
            <person name="Chong C.S."/>
        </authorList>
    </citation>
    <scope>NUCLEOTIDE SEQUENCE [LARGE SCALE GENOMIC DNA]</scope>
    <source>
        <strain evidence="3 4">UST030701-084</strain>
    </source>
</reference>
<keyword evidence="1" id="KW-0238">DNA-binding</keyword>
<dbReference type="Proteomes" id="UP000075606">
    <property type="component" value="Unassembled WGS sequence"/>
</dbReference>
<proteinExistence type="predicted"/>
<dbReference type="GO" id="GO:0003677">
    <property type="term" value="F:DNA binding"/>
    <property type="evidence" value="ECO:0007669"/>
    <property type="project" value="UniProtKB-KW"/>
</dbReference>
<feature type="domain" description="HTH cro/C1-type" evidence="2">
    <location>
        <begin position="7"/>
        <end position="67"/>
    </location>
</feature>
<accession>A0A150XB08</accession>
<dbReference type="PANTHER" id="PTHR46558:SF11">
    <property type="entry name" value="HTH-TYPE TRANSCRIPTIONAL REGULATOR XRE"/>
    <property type="match status" value="1"/>
</dbReference>
<dbReference type="RefSeq" id="WP_068220033.1">
    <property type="nucleotide sequence ID" value="NZ_CP139724.1"/>
</dbReference>
<evidence type="ECO:0000313" key="3">
    <source>
        <dbReference type="EMBL" id="KYG75911.1"/>
    </source>
</evidence>
<evidence type="ECO:0000313" key="4">
    <source>
        <dbReference type="Proteomes" id="UP000075606"/>
    </source>
</evidence>
<protein>
    <recommendedName>
        <fullName evidence="2">HTH cro/C1-type domain-containing protein</fullName>
    </recommendedName>
</protein>
<evidence type="ECO:0000256" key="1">
    <source>
        <dbReference type="ARBA" id="ARBA00023125"/>
    </source>
</evidence>
<name>A0A150XB08_9BACT</name>
<dbReference type="CDD" id="cd00093">
    <property type="entry name" value="HTH_XRE"/>
    <property type="match status" value="1"/>
</dbReference>
<gene>
    <name evidence="3" type="ORF">AWW68_08765</name>
</gene>
<dbReference type="Pfam" id="PF01381">
    <property type="entry name" value="HTH_3"/>
    <property type="match status" value="1"/>
</dbReference>
<dbReference type="PROSITE" id="PS50943">
    <property type="entry name" value="HTH_CROC1"/>
    <property type="match status" value="1"/>
</dbReference>
<dbReference type="PANTHER" id="PTHR46558">
    <property type="entry name" value="TRACRIPTIONAL REGULATORY PROTEIN-RELATED-RELATED"/>
    <property type="match status" value="1"/>
</dbReference>
<keyword evidence="4" id="KW-1185">Reference proteome</keyword>
<dbReference type="InterPro" id="IPR001387">
    <property type="entry name" value="Cro/C1-type_HTH"/>
</dbReference>
<sequence length="245" mass="28216">MSFGEKLRKLREARGLSQEELANMMNKLCTSQLKRNTISNYERGISFPDYQKLTTLVKILDTTSDNLLGISKRPRKSRLGQKPLETAANEKVVEATFRKESADSFSKNSRDSSPVISEVKYISTKEHYFYAKNSSNLAYIATLPTIKLPYNNEKQLRAFQLPSDMEHLFANMIIKYGDVLIGERNELATIDENVLCYITIWKDQGVKLLKKFELKKALNNSEMLEVWTLKAVITYDETYDHSHNL</sequence>
<dbReference type="OrthoDB" id="3831186at2"/>
<dbReference type="InterPro" id="IPR010982">
    <property type="entry name" value="Lambda_DNA-bd_dom_sf"/>
</dbReference>
<dbReference type="SUPFAM" id="SSF47413">
    <property type="entry name" value="lambda repressor-like DNA-binding domains"/>
    <property type="match status" value="1"/>
</dbReference>
<dbReference type="STRING" id="333140.AWW68_08765"/>
<evidence type="ECO:0000259" key="2">
    <source>
        <dbReference type="PROSITE" id="PS50943"/>
    </source>
</evidence>